<dbReference type="PANTHER" id="PTHR42760:SF133">
    <property type="entry name" value="3-OXOACYL-[ACYL-CARRIER-PROTEIN] REDUCTASE"/>
    <property type="match status" value="1"/>
</dbReference>
<dbReference type="PRINTS" id="PR00081">
    <property type="entry name" value="GDHRDH"/>
</dbReference>
<dbReference type="PANTHER" id="PTHR42760">
    <property type="entry name" value="SHORT-CHAIN DEHYDROGENASES/REDUCTASES FAMILY MEMBER"/>
    <property type="match status" value="1"/>
</dbReference>
<dbReference type="Proteomes" id="UP000193083">
    <property type="component" value="Unassembled WGS sequence"/>
</dbReference>
<dbReference type="AlphaFoldDB" id="A0A1X7PR39"/>
<dbReference type="PRINTS" id="PR00080">
    <property type="entry name" value="SDRFAMILY"/>
</dbReference>
<gene>
    <name evidence="3" type="ORF">SAMN02982922_5107</name>
</gene>
<accession>A0A1X7PR39</accession>
<dbReference type="RefSeq" id="WP_176247634.1">
    <property type="nucleotide sequence ID" value="NZ_FXBL01000004.1"/>
</dbReference>
<dbReference type="GO" id="GO:0048038">
    <property type="term" value="F:quinone binding"/>
    <property type="evidence" value="ECO:0007669"/>
    <property type="project" value="TreeGrafter"/>
</dbReference>
<dbReference type="InterPro" id="IPR036291">
    <property type="entry name" value="NAD(P)-bd_dom_sf"/>
</dbReference>
<name>A0A1X7PR39_9HYPH</name>
<sequence>MHEPLKGKVAIVTGGARGLGRAYALRLAGLGADVVVADLNLDGARDWNETLSADSVPAEIEAMGRRSIGVQADLSKPQDVERIFAETMRAFGRVDILVNNAGGAIARDSGPLATQTSQADYDLLMDANLRSTLLCCQAAAPIMQEQRSGVIVNVTSQTGVSILPGGLLAVYGAAKAAVAMLTRNLASELGPHGIRVNAIAPGIIMTARVAAQAAARGIGTNSQADSLPLRRLGTVEDCAGVLEFLATDLSQYVTGQVICADGGAVLAPN</sequence>
<evidence type="ECO:0000313" key="4">
    <source>
        <dbReference type="Proteomes" id="UP000193083"/>
    </source>
</evidence>
<dbReference type="GO" id="GO:0006633">
    <property type="term" value="P:fatty acid biosynthetic process"/>
    <property type="evidence" value="ECO:0007669"/>
    <property type="project" value="TreeGrafter"/>
</dbReference>
<evidence type="ECO:0000313" key="3">
    <source>
        <dbReference type="EMBL" id="SMH54550.1"/>
    </source>
</evidence>
<evidence type="ECO:0000256" key="1">
    <source>
        <dbReference type="ARBA" id="ARBA00006484"/>
    </source>
</evidence>
<dbReference type="FunFam" id="3.40.50.720:FF:000084">
    <property type="entry name" value="Short-chain dehydrogenase reductase"/>
    <property type="match status" value="1"/>
</dbReference>
<dbReference type="InterPro" id="IPR002347">
    <property type="entry name" value="SDR_fam"/>
</dbReference>
<dbReference type="GO" id="GO:0016616">
    <property type="term" value="F:oxidoreductase activity, acting on the CH-OH group of donors, NAD or NADP as acceptor"/>
    <property type="evidence" value="ECO:0007669"/>
    <property type="project" value="TreeGrafter"/>
</dbReference>
<dbReference type="CDD" id="cd05233">
    <property type="entry name" value="SDR_c"/>
    <property type="match status" value="1"/>
</dbReference>
<dbReference type="Pfam" id="PF13561">
    <property type="entry name" value="adh_short_C2"/>
    <property type="match status" value="1"/>
</dbReference>
<proteinExistence type="inferred from homology"/>
<dbReference type="NCBIfam" id="NF005559">
    <property type="entry name" value="PRK07231.1"/>
    <property type="match status" value="1"/>
</dbReference>
<dbReference type="EMBL" id="FXBL01000004">
    <property type="protein sequence ID" value="SMH54550.1"/>
    <property type="molecule type" value="Genomic_DNA"/>
</dbReference>
<keyword evidence="4" id="KW-1185">Reference proteome</keyword>
<comment type="similarity">
    <text evidence="1">Belongs to the short-chain dehydrogenases/reductases (SDR) family.</text>
</comment>
<dbReference type="SUPFAM" id="SSF51735">
    <property type="entry name" value="NAD(P)-binding Rossmann-fold domains"/>
    <property type="match status" value="1"/>
</dbReference>
<organism evidence="3 4">
    <name type="scientific">Mesorhizobium australicum</name>
    <dbReference type="NCBI Taxonomy" id="536018"/>
    <lineage>
        <taxon>Bacteria</taxon>
        <taxon>Pseudomonadati</taxon>
        <taxon>Pseudomonadota</taxon>
        <taxon>Alphaproteobacteria</taxon>
        <taxon>Hyphomicrobiales</taxon>
        <taxon>Phyllobacteriaceae</taxon>
        <taxon>Mesorhizobium</taxon>
    </lineage>
</organism>
<reference evidence="3 4" key="1">
    <citation type="submission" date="2017-04" db="EMBL/GenBank/DDBJ databases">
        <authorList>
            <person name="Afonso C.L."/>
            <person name="Miller P.J."/>
            <person name="Scott M.A."/>
            <person name="Spackman E."/>
            <person name="Goraichik I."/>
            <person name="Dimitrov K.M."/>
            <person name="Suarez D.L."/>
            <person name="Swayne D.E."/>
        </authorList>
    </citation>
    <scope>NUCLEOTIDE SEQUENCE [LARGE SCALE GENOMIC DNA]</scope>
    <source>
        <strain evidence="3 4">B5P</strain>
    </source>
</reference>
<keyword evidence="2" id="KW-0560">Oxidoreductase</keyword>
<protein>
    <submittedName>
        <fullName evidence="3">3-oxoacyl-[acyl-carrier protein] reductase</fullName>
    </submittedName>
</protein>
<dbReference type="Gene3D" id="3.40.50.720">
    <property type="entry name" value="NAD(P)-binding Rossmann-like Domain"/>
    <property type="match status" value="1"/>
</dbReference>
<evidence type="ECO:0000256" key="2">
    <source>
        <dbReference type="ARBA" id="ARBA00023002"/>
    </source>
</evidence>